<organism evidence="3 4">
    <name type="scientific">Stakelama marina</name>
    <dbReference type="NCBI Taxonomy" id="2826939"/>
    <lineage>
        <taxon>Bacteria</taxon>
        <taxon>Pseudomonadati</taxon>
        <taxon>Pseudomonadota</taxon>
        <taxon>Alphaproteobacteria</taxon>
        <taxon>Sphingomonadales</taxon>
        <taxon>Sphingomonadaceae</taxon>
        <taxon>Stakelama</taxon>
    </lineage>
</organism>
<evidence type="ECO:0000256" key="1">
    <source>
        <dbReference type="ARBA" id="ARBA00022729"/>
    </source>
</evidence>
<name>A0A8T4IDI7_9SPHN</name>
<evidence type="ECO:0000256" key="2">
    <source>
        <dbReference type="SAM" id="SignalP"/>
    </source>
</evidence>
<feature type="chain" id="PRO_5035849214" evidence="2">
    <location>
        <begin position="21"/>
        <end position="288"/>
    </location>
</feature>
<protein>
    <submittedName>
        <fullName evidence="3">Acid phosphatase</fullName>
    </submittedName>
</protein>
<proteinExistence type="predicted"/>
<feature type="signal peptide" evidence="2">
    <location>
        <begin position="1"/>
        <end position="20"/>
    </location>
</feature>
<dbReference type="AlphaFoldDB" id="A0A8T4IDI7"/>
<accession>A0A8T4IDI7</accession>
<dbReference type="PROSITE" id="PS51257">
    <property type="entry name" value="PROKAR_LIPOPROTEIN"/>
    <property type="match status" value="1"/>
</dbReference>
<comment type="caution">
    <text evidence="3">The sequence shown here is derived from an EMBL/GenBank/DDBJ whole genome shotgun (WGS) entry which is preliminary data.</text>
</comment>
<dbReference type="Proteomes" id="UP000676996">
    <property type="component" value="Unassembled WGS sequence"/>
</dbReference>
<keyword evidence="1 2" id="KW-0732">Signal</keyword>
<dbReference type="Gene3D" id="3.40.50.1000">
    <property type="entry name" value="HAD superfamily/HAD-like"/>
    <property type="match status" value="1"/>
</dbReference>
<reference evidence="3" key="1">
    <citation type="submission" date="2021-04" db="EMBL/GenBank/DDBJ databases">
        <title>Ouciella asimina sp. nov., isolated from the surface seawater in the hydrothermal field of Okinawa Trough.</title>
        <authorList>
            <person name="Shuang W."/>
        </authorList>
    </citation>
    <scope>NUCLEOTIDE SEQUENCE</scope>
    <source>
        <strain evidence="3">LXI357</strain>
    </source>
</reference>
<dbReference type="InterPro" id="IPR023214">
    <property type="entry name" value="HAD_sf"/>
</dbReference>
<dbReference type="Pfam" id="PF03767">
    <property type="entry name" value="Acid_phosphat_B"/>
    <property type="match status" value="1"/>
</dbReference>
<dbReference type="SUPFAM" id="SSF56784">
    <property type="entry name" value="HAD-like"/>
    <property type="match status" value="1"/>
</dbReference>
<evidence type="ECO:0000313" key="3">
    <source>
        <dbReference type="EMBL" id="MBR0552152.1"/>
    </source>
</evidence>
<dbReference type="InterPro" id="IPR005519">
    <property type="entry name" value="Acid_phosphat_B-like"/>
</dbReference>
<gene>
    <name evidence="3" type="ORF">J7S20_06530</name>
</gene>
<dbReference type="InterPro" id="IPR036412">
    <property type="entry name" value="HAD-like_sf"/>
</dbReference>
<dbReference type="RefSeq" id="WP_284053448.1">
    <property type="nucleotide sequence ID" value="NZ_JAGRQC010000002.1"/>
</dbReference>
<keyword evidence="4" id="KW-1185">Reference proteome</keyword>
<dbReference type="EMBL" id="JAGRQC010000002">
    <property type="protein sequence ID" value="MBR0552152.1"/>
    <property type="molecule type" value="Genomic_DNA"/>
</dbReference>
<sequence>MRAFSAIALGALALAGCTTAATRPASTEAAAQPVPAGMQYLYGSAEAAALTRGQWRDLVAYVGQKVRNRPANSVVLTPGATLANPQYVSCGDKPFAAVFDADETVLLNYGFESWQAAGGKFTPDRWSQWERTGIDKVEPTPGAADALRQLRAMGVTIVFNTNRNAANAAYTEQALDRAGLGPAKHGETLFLQGDDATGGHKDGRRATIAARYCVLALGGDQLGDISDRFNAISDVATRRAAVATPAIASNWGAGWFVFPNPVYGPQIKGGMDDVFPRDKRWNPPAEEK</sequence>
<evidence type="ECO:0000313" key="4">
    <source>
        <dbReference type="Proteomes" id="UP000676996"/>
    </source>
</evidence>